<feature type="transmembrane region" description="Helical" evidence="8">
    <location>
        <begin position="80"/>
        <end position="100"/>
    </location>
</feature>
<dbReference type="OrthoDB" id="413079at2759"/>
<dbReference type="GO" id="GO:0022857">
    <property type="term" value="F:transmembrane transporter activity"/>
    <property type="evidence" value="ECO:0007669"/>
    <property type="project" value="InterPro"/>
</dbReference>
<dbReference type="AlphaFoldDB" id="A0A9N9URZ0"/>
<feature type="transmembrane region" description="Helical" evidence="8">
    <location>
        <begin position="227"/>
        <end position="249"/>
    </location>
</feature>
<evidence type="ECO:0000256" key="7">
    <source>
        <dbReference type="SAM" id="MobiDB-lite"/>
    </source>
</evidence>
<dbReference type="Pfam" id="PF07690">
    <property type="entry name" value="MFS_1"/>
    <property type="match status" value="1"/>
</dbReference>
<feature type="domain" description="Major facilitator superfamily (MFS) profile" evidence="9">
    <location>
        <begin position="75"/>
        <end position="464"/>
    </location>
</feature>
<evidence type="ECO:0000256" key="8">
    <source>
        <dbReference type="SAM" id="Phobius"/>
    </source>
</evidence>
<feature type="region of interest" description="Disordered" evidence="7">
    <location>
        <begin position="27"/>
        <end position="58"/>
    </location>
</feature>
<dbReference type="InterPro" id="IPR036259">
    <property type="entry name" value="MFS_trans_sf"/>
</dbReference>
<evidence type="ECO:0000256" key="5">
    <source>
        <dbReference type="ARBA" id="ARBA00022989"/>
    </source>
</evidence>
<organism evidence="10 11">
    <name type="scientific">Clonostachys byssicola</name>
    <dbReference type="NCBI Taxonomy" id="160290"/>
    <lineage>
        <taxon>Eukaryota</taxon>
        <taxon>Fungi</taxon>
        <taxon>Dikarya</taxon>
        <taxon>Ascomycota</taxon>
        <taxon>Pezizomycotina</taxon>
        <taxon>Sordariomycetes</taxon>
        <taxon>Hypocreomycetidae</taxon>
        <taxon>Hypocreales</taxon>
        <taxon>Bionectriaceae</taxon>
        <taxon>Clonostachys</taxon>
    </lineage>
</organism>
<feature type="transmembrane region" description="Helical" evidence="8">
    <location>
        <begin position="282"/>
        <end position="305"/>
    </location>
</feature>
<evidence type="ECO:0000256" key="2">
    <source>
        <dbReference type="ARBA" id="ARBA00008335"/>
    </source>
</evidence>
<dbReference type="PANTHER" id="PTHR23514">
    <property type="entry name" value="BYPASS OF STOP CODON PROTEIN 6"/>
    <property type="match status" value="1"/>
</dbReference>
<reference evidence="10 11" key="2">
    <citation type="submission" date="2021-10" db="EMBL/GenBank/DDBJ databases">
        <authorList>
            <person name="Piombo E."/>
        </authorList>
    </citation>
    <scope>NUCLEOTIDE SEQUENCE [LARGE SCALE GENOMIC DNA]</scope>
</reference>
<feature type="transmembrane region" description="Helical" evidence="8">
    <location>
        <begin position="344"/>
        <end position="365"/>
    </location>
</feature>
<evidence type="ECO:0000256" key="6">
    <source>
        <dbReference type="ARBA" id="ARBA00023136"/>
    </source>
</evidence>
<proteinExistence type="inferred from homology"/>
<sequence length="464" mass="49928">MSVTQSSTTVLEPIELQSLAVTPEPSVLASETKASKGRRLESAHDITTAPEDPLPSDHNVTTLESWNNPRSNIYRIGASYWSLLVTGANDAAYGALIPYLETYYKLDYLVVSLVFLSPFVGYILAATCNNHIHMRFGQRGIAVICSLCHIAAYIVLSQHPPYPVLVVVFIVAGFGNGVADAAWNAWIGNLNKANELLGFLHAFYGVGGTIGPLIATTMITKGGLSWYSFYYVMIGMSVIELAACTAAFWHCGAEEYNRAIQASSENTTGMRTALFSKPYARVTWIGALFLLGYVGAEVSLGGWIVQFMIRVREAENFSAGMTSVGFWLGLTVGRAILGFVTPLLGVKLAVLIYVPAAMALELVFWLVPQFYVSAVAVSLQGFFLGPLFPAVIVVMTRLLPKHLHVSAVGFVAAVGGSGGALLPFATGALAQAKGVQVLQPIILAFLGLLLVLWLCLPRLGKKRD</sequence>
<dbReference type="FunFam" id="1.20.1250.20:FF:000286">
    <property type="entry name" value="MFS efflux transporter"/>
    <property type="match status" value="1"/>
</dbReference>
<feature type="transmembrane region" description="Helical" evidence="8">
    <location>
        <begin position="317"/>
        <end position="337"/>
    </location>
</feature>
<accession>A0A9N9URZ0</accession>
<feature type="transmembrane region" description="Helical" evidence="8">
    <location>
        <begin position="437"/>
        <end position="456"/>
    </location>
</feature>
<feature type="transmembrane region" description="Helical" evidence="8">
    <location>
        <begin position="371"/>
        <end position="395"/>
    </location>
</feature>
<evidence type="ECO:0000313" key="10">
    <source>
        <dbReference type="EMBL" id="CAG9994652.1"/>
    </source>
</evidence>
<dbReference type="Proteomes" id="UP000754883">
    <property type="component" value="Unassembled WGS sequence"/>
</dbReference>
<dbReference type="InterPro" id="IPR020846">
    <property type="entry name" value="MFS_dom"/>
</dbReference>
<feature type="transmembrane region" description="Helical" evidence="8">
    <location>
        <begin position="407"/>
        <end position="425"/>
    </location>
</feature>
<dbReference type="InterPro" id="IPR051788">
    <property type="entry name" value="MFS_Transporter"/>
</dbReference>
<feature type="transmembrane region" description="Helical" evidence="8">
    <location>
        <begin position="136"/>
        <end position="156"/>
    </location>
</feature>
<keyword evidence="4 8" id="KW-0812">Transmembrane</keyword>
<evidence type="ECO:0000256" key="1">
    <source>
        <dbReference type="ARBA" id="ARBA00004127"/>
    </source>
</evidence>
<dbReference type="GO" id="GO:0012505">
    <property type="term" value="C:endomembrane system"/>
    <property type="evidence" value="ECO:0007669"/>
    <property type="project" value="UniProtKB-SubCell"/>
</dbReference>
<dbReference type="GO" id="GO:0016020">
    <property type="term" value="C:membrane"/>
    <property type="evidence" value="ECO:0007669"/>
    <property type="project" value="TreeGrafter"/>
</dbReference>
<dbReference type="FunFam" id="1.20.1250.20:FF:000308">
    <property type="entry name" value="MFS efflux transporter"/>
    <property type="match status" value="1"/>
</dbReference>
<evidence type="ECO:0000259" key="9">
    <source>
        <dbReference type="PROSITE" id="PS50850"/>
    </source>
</evidence>
<dbReference type="InterPro" id="IPR011701">
    <property type="entry name" value="MFS"/>
</dbReference>
<keyword evidence="11" id="KW-1185">Reference proteome</keyword>
<comment type="subcellular location">
    <subcellularLocation>
        <location evidence="1">Endomembrane system</location>
        <topology evidence="1">Multi-pass membrane protein</topology>
    </subcellularLocation>
</comment>
<feature type="transmembrane region" description="Helical" evidence="8">
    <location>
        <begin position="196"/>
        <end position="215"/>
    </location>
</feature>
<feature type="transmembrane region" description="Helical" evidence="8">
    <location>
        <begin position="162"/>
        <end position="184"/>
    </location>
</feature>
<evidence type="ECO:0000256" key="3">
    <source>
        <dbReference type="ARBA" id="ARBA00022448"/>
    </source>
</evidence>
<evidence type="ECO:0000256" key="4">
    <source>
        <dbReference type="ARBA" id="ARBA00022692"/>
    </source>
</evidence>
<comment type="caution">
    <text evidence="10">The sequence shown here is derived from an EMBL/GenBank/DDBJ whole genome shotgun (WGS) entry which is preliminary data.</text>
</comment>
<name>A0A9N9URZ0_9HYPO</name>
<protein>
    <recommendedName>
        <fullName evidence="9">Major facilitator superfamily (MFS) profile domain-containing protein</fullName>
    </recommendedName>
</protein>
<dbReference type="Gene3D" id="1.20.1250.20">
    <property type="entry name" value="MFS general substrate transporter like domains"/>
    <property type="match status" value="2"/>
</dbReference>
<keyword evidence="3" id="KW-0813">Transport</keyword>
<dbReference type="PANTHER" id="PTHR23514:SF3">
    <property type="entry name" value="BYPASS OF STOP CODON PROTEIN 6"/>
    <property type="match status" value="1"/>
</dbReference>
<dbReference type="SUPFAM" id="SSF103473">
    <property type="entry name" value="MFS general substrate transporter"/>
    <property type="match status" value="1"/>
</dbReference>
<reference evidence="11" key="1">
    <citation type="submission" date="2019-06" db="EMBL/GenBank/DDBJ databases">
        <authorList>
            <person name="Broberg M."/>
        </authorList>
    </citation>
    <scope>NUCLEOTIDE SEQUENCE [LARGE SCALE GENOMIC DNA]</scope>
</reference>
<comment type="similarity">
    <text evidence="2">Belongs to the major facilitator superfamily.</text>
</comment>
<keyword evidence="5 8" id="KW-1133">Transmembrane helix</keyword>
<dbReference type="PROSITE" id="PS50850">
    <property type="entry name" value="MFS"/>
    <property type="match status" value="1"/>
</dbReference>
<gene>
    <name evidence="10" type="ORF">CBYS24578_00013546</name>
</gene>
<evidence type="ECO:0000313" key="11">
    <source>
        <dbReference type="Proteomes" id="UP000754883"/>
    </source>
</evidence>
<keyword evidence="6 8" id="KW-0472">Membrane</keyword>
<feature type="transmembrane region" description="Helical" evidence="8">
    <location>
        <begin position="106"/>
        <end position="124"/>
    </location>
</feature>
<dbReference type="EMBL" id="CABFNO020001527">
    <property type="protein sequence ID" value="CAG9994652.1"/>
    <property type="molecule type" value="Genomic_DNA"/>
</dbReference>